<keyword evidence="2" id="KW-1185">Reference proteome</keyword>
<protein>
    <submittedName>
        <fullName evidence="1">Disease resistance protein RPM1</fullName>
    </submittedName>
</protein>
<dbReference type="EMBL" id="CM045760">
    <property type="protein sequence ID" value="KAI8027083.1"/>
    <property type="molecule type" value="Genomic_DNA"/>
</dbReference>
<dbReference type="Proteomes" id="UP001060215">
    <property type="component" value="Chromosome 3"/>
</dbReference>
<evidence type="ECO:0000313" key="1">
    <source>
        <dbReference type="EMBL" id="KAI8027083.1"/>
    </source>
</evidence>
<accession>A0ACC0IP05</accession>
<proteinExistence type="predicted"/>
<sequence length="111" mass="12558">MALSAVGLVIGKIENEASLIGGVCDEVKQLKLEFESMRSFMEDAAKTTVQTEGEKTWVANVRDLAYEISDFNLQNPEPGETLQFHISDFNLQNPVRLCKFQISISRSMFRR</sequence>
<organism evidence="1 2">
    <name type="scientific">Camellia lanceoleosa</name>
    <dbReference type="NCBI Taxonomy" id="1840588"/>
    <lineage>
        <taxon>Eukaryota</taxon>
        <taxon>Viridiplantae</taxon>
        <taxon>Streptophyta</taxon>
        <taxon>Embryophyta</taxon>
        <taxon>Tracheophyta</taxon>
        <taxon>Spermatophyta</taxon>
        <taxon>Magnoliopsida</taxon>
        <taxon>eudicotyledons</taxon>
        <taxon>Gunneridae</taxon>
        <taxon>Pentapetalae</taxon>
        <taxon>asterids</taxon>
        <taxon>Ericales</taxon>
        <taxon>Theaceae</taxon>
        <taxon>Camellia</taxon>
    </lineage>
</organism>
<reference evidence="1 2" key="1">
    <citation type="journal article" date="2022" name="Plant J.">
        <title>Chromosome-level genome of Camellia lanceoleosa provides a valuable resource for understanding genome evolution and self-incompatibility.</title>
        <authorList>
            <person name="Gong W."/>
            <person name="Xiao S."/>
            <person name="Wang L."/>
            <person name="Liao Z."/>
            <person name="Chang Y."/>
            <person name="Mo W."/>
            <person name="Hu G."/>
            <person name="Li W."/>
            <person name="Zhao G."/>
            <person name="Zhu H."/>
            <person name="Hu X."/>
            <person name="Ji K."/>
            <person name="Xiang X."/>
            <person name="Song Q."/>
            <person name="Yuan D."/>
            <person name="Jin S."/>
            <person name="Zhang L."/>
        </authorList>
    </citation>
    <scope>NUCLEOTIDE SEQUENCE [LARGE SCALE GENOMIC DNA]</scope>
    <source>
        <strain evidence="1">SQ_2022a</strain>
    </source>
</reference>
<comment type="caution">
    <text evidence="1">The sequence shown here is derived from an EMBL/GenBank/DDBJ whole genome shotgun (WGS) entry which is preliminary data.</text>
</comment>
<evidence type="ECO:0000313" key="2">
    <source>
        <dbReference type="Proteomes" id="UP001060215"/>
    </source>
</evidence>
<gene>
    <name evidence="1" type="ORF">LOK49_LG02G02075</name>
</gene>
<name>A0ACC0IP05_9ERIC</name>